<dbReference type="EnsemblMetazoa" id="AFAF016246-RA">
    <property type="protein sequence ID" value="AFAF016246-PA"/>
    <property type="gene ID" value="AFAF016246"/>
</dbReference>
<accession>A0A182QT11</accession>
<keyword evidence="3" id="KW-1185">Reference proteome</keyword>
<evidence type="ECO:0000313" key="3">
    <source>
        <dbReference type="Proteomes" id="UP000075886"/>
    </source>
</evidence>
<proteinExistence type="predicted"/>
<dbReference type="EMBL" id="AXCN02001065">
    <property type="status" value="NOT_ANNOTATED_CDS"/>
    <property type="molecule type" value="Genomic_DNA"/>
</dbReference>
<organism evidence="2 3">
    <name type="scientific">Anopheles farauti</name>
    <dbReference type="NCBI Taxonomy" id="69004"/>
    <lineage>
        <taxon>Eukaryota</taxon>
        <taxon>Metazoa</taxon>
        <taxon>Ecdysozoa</taxon>
        <taxon>Arthropoda</taxon>
        <taxon>Hexapoda</taxon>
        <taxon>Insecta</taxon>
        <taxon>Pterygota</taxon>
        <taxon>Neoptera</taxon>
        <taxon>Endopterygota</taxon>
        <taxon>Diptera</taxon>
        <taxon>Nematocera</taxon>
        <taxon>Culicoidea</taxon>
        <taxon>Culicidae</taxon>
        <taxon>Anophelinae</taxon>
        <taxon>Anopheles</taxon>
    </lineage>
</organism>
<reference evidence="2" key="2">
    <citation type="submission" date="2020-05" db="UniProtKB">
        <authorList>
            <consortium name="EnsemblMetazoa"/>
        </authorList>
    </citation>
    <scope>IDENTIFICATION</scope>
    <source>
        <strain evidence="2">FAR1</strain>
    </source>
</reference>
<sequence>MPTPPIVFRNSIAVTSAPSRPHTEPNSKPITPAPIRPSRRGTSFSLSAPVDETIVSSSTSMPGNGVTSEPVAIMMFLVLIVSSLPSPFFATTVLGPVIVPKPLMCVILFFLNSCAIPPGFEVEPDVLDEDATCRQIARMRHVNGSLSTSLSLYSSYPRTVPADDGALGRAVVLPAGMAVLEMEPPLLVIE</sequence>
<reference evidence="3" key="1">
    <citation type="submission" date="2014-01" db="EMBL/GenBank/DDBJ databases">
        <title>The Genome Sequence of Anopheles farauti FAR1 (V2).</title>
        <authorList>
            <consortium name="The Broad Institute Genomics Platform"/>
            <person name="Neafsey D.E."/>
            <person name="Besansky N."/>
            <person name="Howell P."/>
            <person name="Walton C."/>
            <person name="Young S.K."/>
            <person name="Zeng Q."/>
            <person name="Gargeya S."/>
            <person name="Fitzgerald M."/>
            <person name="Haas B."/>
            <person name="Abouelleil A."/>
            <person name="Allen A.W."/>
            <person name="Alvarado L."/>
            <person name="Arachchi H.M."/>
            <person name="Berlin A.M."/>
            <person name="Chapman S.B."/>
            <person name="Gainer-Dewar J."/>
            <person name="Goldberg J."/>
            <person name="Griggs A."/>
            <person name="Gujja S."/>
            <person name="Hansen M."/>
            <person name="Howarth C."/>
            <person name="Imamovic A."/>
            <person name="Ireland A."/>
            <person name="Larimer J."/>
            <person name="McCowan C."/>
            <person name="Murphy C."/>
            <person name="Pearson M."/>
            <person name="Poon T.W."/>
            <person name="Priest M."/>
            <person name="Roberts A."/>
            <person name="Saif S."/>
            <person name="Shea T."/>
            <person name="Sisk P."/>
            <person name="Sykes S."/>
            <person name="Wortman J."/>
            <person name="Nusbaum C."/>
            <person name="Birren B."/>
        </authorList>
    </citation>
    <scope>NUCLEOTIDE SEQUENCE [LARGE SCALE GENOMIC DNA]</scope>
    <source>
        <strain evidence="3">FAR1</strain>
    </source>
</reference>
<feature type="compositionally biased region" description="Polar residues" evidence="1">
    <location>
        <begin position="16"/>
        <end position="29"/>
    </location>
</feature>
<dbReference type="VEuPathDB" id="VectorBase:AFAF016246"/>
<name>A0A182QT11_9DIPT</name>
<dbReference type="EMBL" id="AXCN02001066">
    <property type="status" value="NOT_ANNOTATED_CDS"/>
    <property type="molecule type" value="Genomic_DNA"/>
</dbReference>
<protein>
    <submittedName>
        <fullName evidence="2">Uncharacterized protein</fullName>
    </submittedName>
</protein>
<dbReference type="Proteomes" id="UP000075886">
    <property type="component" value="Unassembled WGS sequence"/>
</dbReference>
<feature type="region of interest" description="Disordered" evidence="1">
    <location>
        <begin position="16"/>
        <end position="44"/>
    </location>
</feature>
<evidence type="ECO:0000256" key="1">
    <source>
        <dbReference type="SAM" id="MobiDB-lite"/>
    </source>
</evidence>
<evidence type="ECO:0000313" key="2">
    <source>
        <dbReference type="EnsemblMetazoa" id="AFAF016246-PA"/>
    </source>
</evidence>
<dbReference type="AlphaFoldDB" id="A0A182QT11"/>